<dbReference type="EMBL" id="QAPF01000215">
    <property type="protein sequence ID" value="TEA13127.1"/>
    <property type="molecule type" value="Genomic_DNA"/>
</dbReference>
<comment type="caution">
    <text evidence="2">The sequence shown here is derived from an EMBL/GenBank/DDBJ whole genome shotgun (WGS) entry which is preliminary data.</text>
</comment>
<sequence>MSNPTESETAQLEERSYVEGEPEEEEEEEEEEEQPPIGGGGFLAGITVTTEISIKPHDEDADVAGSSVVAGGQQQKVAEDN</sequence>
<feature type="region of interest" description="Disordered" evidence="1">
    <location>
        <begin position="1"/>
        <end position="81"/>
    </location>
</feature>
<feature type="compositionally biased region" description="Acidic residues" evidence="1">
    <location>
        <begin position="20"/>
        <end position="34"/>
    </location>
</feature>
<evidence type="ECO:0000256" key="1">
    <source>
        <dbReference type="SAM" id="MobiDB-lite"/>
    </source>
</evidence>
<name>A0A4R8T8Q6_9PEZI</name>
<dbReference type="AlphaFoldDB" id="A0A4R8T8Q6"/>
<proteinExistence type="predicted"/>
<evidence type="ECO:0000313" key="3">
    <source>
        <dbReference type="Proteomes" id="UP000295604"/>
    </source>
</evidence>
<gene>
    <name evidence="2" type="ORF">C8034_v005258</name>
</gene>
<evidence type="ECO:0000313" key="2">
    <source>
        <dbReference type="EMBL" id="TEA13127.1"/>
    </source>
</evidence>
<dbReference type="Proteomes" id="UP000295604">
    <property type="component" value="Unassembled WGS sequence"/>
</dbReference>
<feature type="compositionally biased region" description="Polar residues" evidence="1">
    <location>
        <begin position="72"/>
        <end position="81"/>
    </location>
</feature>
<protein>
    <submittedName>
        <fullName evidence="2">Uncharacterized protein</fullName>
    </submittedName>
</protein>
<feature type="compositionally biased region" description="Polar residues" evidence="1">
    <location>
        <begin position="1"/>
        <end position="10"/>
    </location>
</feature>
<accession>A0A4R8T8Q6</accession>
<organism evidence="2 3">
    <name type="scientific">Colletotrichum sidae</name>
    <dbReference type="NCBI Taxonomy" id="1347389"/>
    <lineage>
        <taxon>Eukaryota</taxon>
        <taxon>Fungi</taxon>
        <taxon>Dikarya</taxon>
        <taxon>Ascomycota</taxon>
        <taxon>Pezizomycotina</taxon>
        <taxon>Sordariomycetes</taxon>
        <taxon>Hypocreomycetidae</taxon>
        <taxon>Glomerellales</taxon>
        <taxon>Glomerellaceae</taxon>
        <taxon>Colletotrichum</taxon>
        <taxon>Colletotrichum orbiculare species complex</taxon>
    </lineage>
</organism>
<reference evidence="2 3" key="1">
    <citation type="submission" date="2018-11" db="EMBL/GenBank/DDBJ databases">
        <title>Genome sequence and assembly of Colletotrichum sidae.</title>
        <authorList>
            <person name="Gan P."/>
            <person name="Shirasu K."/>
        </authorList>
    </citation>
    <scope>NUCLEOTIDE SEQUENCE [LARGE SCALE GENOMIC DNA]</scope>
    <source>
        <strain evidence="2 3">CBS 518.97</strain>
    </source>
</reference>
<keyword evidence="3" id="KW-1185">Reference proteome</keyword>